<proteinExistence type="predicted"/>
<evidence type="ECO:0000313" key="2">
    <source>
        <dbReference type="EMBL" id="CAD7401040.1"/>
    </source>
</evidence>
<gene>
    <name evidence="2" type="ORF">TCEB3V08_LOCUS5812</name>
</gene>
<feature type="compositionally biased region" description="Basic and acidic residues" evidence="1">
    <location>
        <begin position="291"/>
        <end position="348"/>
    </location>
</feature>
<dbReference type="AlphaFoldDB" id="A0A7R9GX34"/>
<organism evidence="2">
    <name type="scientific">Timema cristinae</name>
    <name type="common">Walking stick</name>
    <dbReference type="NCBI Taxonomy" id="61476"/>
    <lineage>
        <taxon>Eukaryota</taxon>
        <taxon>Metazoa</taxon>
        <taxon>Ecdysozoa</taxon>
        <taxon>Arthropoda</taxon>
        <taxon>Hexapoda</taxon>
        <taxon>Insecta</taxon>
        <taxon>Pterygota</taxon>
        <taxon>Neoptera</taxon>
        <taxon>Polyneoptera</taxon>
        <taxon>Phasmatodea</taxon>
        <taxon>Timematodea</taxon>
        <taxon>Timematoidea</taxon>
        <taxon>Timematidae</taxon>
        <taxon>Timema</taxon>
    </lineage>
</organism>
<feature type="region of interest" description="Disordered" evidence="1">
    <location>
        <begin position="858"/>
        <end position="1213"/>
    </location>
</feature>
<feature type="compositionally biased region" description="Basic residues" evidence="1">
    <location>
        <begin position="1186"/>
        <end position="1213"/>
    </location>
</feature>
<feature type="compositionally biased region" description="Basic residues" evidence="1">
    <location>
        <begin position="990"/>
        <end position="999"/>
    </location>
</feature>
<feature type="compositionally biased region" description="Basic and acidic residues" evidence="1">
    <location>
        <begin position="263"/>
        <end position="281"/>
    </location>
</feature>
<feature type="compositionally biased region" description="Basic and acidic residues" evidence="1">
    <location>
        <begin position="155"/>
        <end position="168"/>
    </location>
</feature>
<feature type="compositionally biased region" description="Basic and acidic residues" evidence="1">
    <location>
        <begin position="866"/>
        <end position="889"/>
    </location>
</feature>
<feature type="region of interest" description="Disordered" evidence="1">
    <location>
        <begin position="108"/>
        <end position="429"/>
    </location>
</feature>
<protein>
    <submittedName>
        <fullName evidence="2">Uncharacterized protein</fullName>
    </submittedName>
</protein>
<sequence>MASLVLTDSSQLTSDTLNYENDGFFNTSRATYGSIHNLHPRAPLGGIRIYLRDLSLAFIASLSCRYSGDRYSGRETHRTEPVLSHPPSIPVARYDAAQPPYRRYDNFDVAPPGTGPDIPGIGSFEKPRYDRSYERSAPYEVRTTSDEYLTPPGVDSRRSEYSTRERDLAPPGVRDTVPPIASVLRDVSRESWEHKGRDSDSVAVPSSSRDTDRDRRDYYDADIRKSYYNSPDSRKRKQSMSPSRQGGSGDRYSSTERHHRHVRNESRRKVSSKDGGKENRHSSQQPVEALDVSRDRQHDRDKEKDIQKRERVLVEVRKEPSVDKEKSKKDKDEKFKKDEDDKNRDKRSTKDKKKRKKEKDVDADKAKKKKRKERKDGKKDGQENKKEVQGSKEESKSNLIEKSKNTTAVRKDVKKEGSGGNTKNTASAEGAASAIVLKTAQPIGVIGSVAPTEPIIHSLYADMEDTRIDNNVMANYGKVDASTGESAVMAAEEKSEAVVTVGTEVEAGINNKEHNIMNEGVTGGETKSENVMLAPLPGPSKWELDDELGEDKMGEEMSGTAGDADNKAGNKVVTSEVLKRAENAIFQKAINAIRTIEPAKKSSVGERKVYSMSTDKEKKTPADNTVAENVEPVRKVAEKEAREARKTANSIQITIPIAGHLERSVELSGLENTTPPIKGKSKLDRSKFTSSMMGGPWGEGLDTTSPHRVPAKERLGAKLEGDGERRRDEDQDKNRRARHRSRSNSRDRKHTTRKGLKSAIERKRTVSRSRSRSPYHRKVISDRKYMVDPMKELKYLDPMKDLKYIEAMQMRYIDQGDPRRYLDPALDRKFLVDHAMRRDMRYAEGDRRLIERDLRRPEKIYPAPRSPERRRSLSRERGLAKVRERTPDRGKHKAKKRTKNRSESRTRKKSLSDKESKRGKKKDKKHKKEKVKKHKIKTDKDDKKEEEKSKTPPTTKETKVAPNNDNTEAEKGKQEKTTDATQETATGKDKSKKGVRRNPRLASDRKKSTLDEASFEPDYDASSSVDTEAEDPAEPGEKKQDTSAAEKTSPAKKRERSGSVDTALANPAAEKKRQKVEKEAGVTDDSEAKKSIKEKIVKVPKKKEKSSSSEPDSSEESSDDESSSNSSSSSEDESSDDSSVKRRRKKKSSRRHHKKKSKRSRRADTSSDSDSDSDSDDASSSDSGGGRRRGRSTKKHKHHSKSKLKKKKKSKHR</sequence>
<feature type="compositionally biased region" description="Basic and acidic residues" evidence="1">
    <location>
        <begin position="900"/>
        <end position="916"/>
    </location>
</feature>
<feature type="compositionally biased region" description="Acidic residues" evidence="1">
    <location>
        <begin position="1112"/>
        <end position="1122"/>
    </location>
</feature>
<feature type="compositionally biased region" description="Basic residues" evidence="1">
    <location>
        <begin position="917"/>
        <end position="937"/>
    </location>
</feature>
<feature type="compositionally biased region" description="Basic residues" evidence="1">
    <location>
        <begin position="1141"/>
        <end position="1161"/>
    </location>
</feature>
<feature type="region of interest" description="Disordered" evidence="1">
    <location>
        <begin position="669"/>
        <end position="778"/>
    </location>
</feature>
<name>A0A7R9GX34_TIMCR</name>
<feature type="compositionally biased region" description="Basic and acidic residues" evidence="1">
    <location>
        <begin position="968"/>
        <end position="978"/>
    </location>
</feature>
<dbReference type="EMBL" id="OC318216">
    <property type="protein sequence ID" value="CAD7401040.1"/>
    <property type="molecule type" value="Genomic_DNA"/>
</dbReference>
<feature type="compositionally biased region" description="Basic and acidic residues" evidence="1">
    <location>
        <begin position="938"/>
        <end position="950"/>
    </location>
</feature>
<feature type="compositionally biased region" description="Basic and acidic residues" evidence="1">
    <location>
        <begin position="1076"/>
        <end position="1097"/>
    </location>
</feature>
<feature type="compositionally biased region" description="Basic and acidic residues" evidence="1">
    <location>
        <begin position="125"/>
        <end position="134"/>
    </location>
</feature>
<accession>A0A7R9GX34</accession>
<feature type="compositionally biased region" description="Basic residues" evidence="1">
    <location>
        <begin position="735"/>
        <end position="756"/>
    </location>
</feature>
<feature type="compositionally biased region" description="Low complexity" evidence="1">
    <location>
        <begin position="111"/>
        <end position="122"/>
    </location>
</feature>
<feature type="compositionally biased region" description="Basic and acidic residues" evidence="1">
    <location>
        <begin position="374"/>
        <end position="417"/>
    </location>
</feature>
<reference evidence="2" key="1">
    <citation type="submission" date="2020-11" db="EMBL/GenBank/DDBJ databases">
        <authorList>
            <person name="Tran Van P."/>
        </authorList>
    </citation>
    <scope>NUCLEOTIDE SEQUENCE</scope>
</reference>
<feature type="compositionally biased region" description="Acidic residues" evidence="1">
    <location>
        <begin position="1167"/>
        <end position="1179"/>
    </location>
</feature>
<feature type="compositionally biased region" description="Basic and acidic residues" evidence="1">
    <location>
        <begin position="209"/>
        <end position="225"/>
    </location>
</feature>
<evidence type="ECO:0000256" key="1">
    <source>
        <dbReference type="SAM" id="MobiDB-lite"/>
    </source>
</evidence>
<feature type="compositionally biased region" description="Basic and acidic residues" evidence="1">
    <location>
        <begin position="186"/>
        <end position="200"/>
    </location>
</feature>
<feature type="compositionally biased region" description="Basic residues" evidence="1">
    <location>
        <begin position="890"/>
        <end position="899"/>
    </location>
</feature>
<feature type="compositionally biased region" description="Basic residues" evidence="1">
    <location>
        <begin position="765"/>
        <end position="778"/>
    </location>
</feature>
<feature type="compositionally biased region" description="Basic and acidic residues" evidence="1">
    <location>
        <begin position="710"/>
        <end position="734"/>
    </location>
</feature>